<feature type="transmembrane region" description="Helical" evidence="2">
    <location>
        <begin position="51"/>
        <end position="72"/>
    </location>
</feature>
<organism evidence="4 5">
    <name type="scientific">Ligilactobacillus aviarius</name>
    <dbReference type="NCBI Taxonomy" id="1606"/>
    <lineage>
        <taxon>Bacteria</taxon>
        <taxon>Bacillati</taxon>
        <taxon>Bacillota</taxon>
        <taxon>Bacilli</taxon>
        <taxon>Lactobacillales</taxon>
        <taxon>Lactobacillaceae</taxon>
        <taxon>Ligilactobacillus</taxon>
    </lineage>
</organism>
<dbReference type="EMBL" id="LVKI01000032">
    <property type="protein sequence ID" value="OAQ07307.1"/>
    <property type="molecule type" value="Genomic_DNA"/>
</dbReference>
<keyword evidence="2" id="KW-0472">Membrane</keyword>
<evidence type="ECO:0000259" key="3">
    <source>
        <dbReference type="Pfam" id="PF13240"/>
    </source>
</evidence>
<gene>
    <name evidence="4" type="ORF">A3O14_06055</name>
</gene>
<dbReference type="InterPro" id="IPR026870">
    <property type="entry name" value="Zinc_ribbon_dom"/>
</dbReference>
<feature type="domain" description="Zinc-ribbon" evidence="3">
    <location>
        <begin position="2"/>
        <end position="24"/>
    </location>
</feature>
<evidence type="ECO:0000313" key="5">
    <source>
        <dbReference type="Proteomes" id="UP000078520"/>
    </source>
</evidence>
<evidence type="ECO:0000256" key="2">
    <source>
        <dbReference type="SAM" id="Phobius"/>
    </source>
</evidence>
<dbReference type="RefSeq" id="WP_064208079.1">
    <property type="nucleotide sequence ID" value="NZ_LVKC01000055.1"/>
</dbReference>
<keyword evidence="2" id="KW-1133">Transmembrane helix</keyword>
<dbReference type="Pfam" id="PF13240">
    <property type="entry name" value="Zn_Ribbon_1"/>
    <property type="match status" value="1"/>
</dbReference>
<sequence>MFCKKCGTKLPENAQFCTECGAKVNDEADEKRLNATKENDKSVRKKFPKKTWIIIAVVAIVLICGGFLYNYMVNPRGVWLGNSNATVLDIESGGVGYFNEYGFSNYNDAITWKRTGFNKIQIKYTDNGEQSVFDAKLENGKLVTEDGQNWDAETYRKTNKSDNEAKVDVEKYMNPTMQSLIDSPKQHIWISATNDDEGIDKCFNSRAYVEGIYVTQNGKGTYYSLSDVVPINKFNKMTDDEVINYAKTHIDKDENHGKPSNDRPEGYKNEADDGNKVYQISFDRGKYQYTGFAEVSDPGTLDVSTNMMFLRINTPNKGSNIPKIQWVN</sequence>
<evidence type="ECO:0000313" key="4">
    <source>
        <dbReference type="EMBL" id="OAQ07307.1"/>
    </source>
</evidence>
<feature type="region of interest" description="Disordered" evidence="1">
    <location>
        <begin position="248"/>
        <end position="274"/>
    </location>
</feature>
<accession>A0A179CJJ4</accession>
<proteinExistence type="predicted"/>
<protein>
    <recommendedName>
        <fullName evidence="3">Zinc-ribbon domain-containing protein</fullName>
    </recommendedName>
</protein>
<dbReference type="AlphaFoldDB" id="A0A179CJJ4"/>
<comment type="caution">
    <text evidence="4">The sequence shown here is derived from an EMBL/GenBank/DDBJ whole genome shotgun (WGS) entry which is preliminary data.</text>
</comment>
<evidence type="ECO:0000256" key="1">
    <source>
        <dbReference type="SAM" id="MobiDB-lite"/>
    </source>
</evidence>
<keyword evidence="2" id="KW-0812">Transmembrane</keyword>
<dbReference type="Proteomes" id="UP000078520">
    <property type="component" value="Unassembled WGS sequence"/>
</dbReference>
<name>A0A179CJJ4_9LACO</name>
<reference evidence="5" key="1">
    <citation type="submission" date="2016-03" db="EMBL/GenBank/DDBJ databases">
        <authorList>
            <person name="Johnson T.J."/>
            <person name="Youmans B."/>
            <person name="Case K."/>
            <person name="Noll S."/>
        </authorList>
    </citation>
    <scope>NUCLEOTIDE SEQUENCE [LARGE SCALE GENOMIC DNA]</scope>
    <source>
        <strain evidence="5">UMNLAv8</strain>
    </source>
</reference>